<evidence type="ECO:0000313" key="5">
    <source>
        <dbReference type="Proteomes" id="UP001500191"/>
    </source>
</evidence>
<dbReference type="PANTHER" id="PTHR35807:SF1">
    <property type="entry name" value="TRANSCRIPTIONAL REGULATOR REDD"/>
    <property type="match status" value="1"/>
</dbReference>
<dbReference type="InterPro" id="IPR051677">
    <property type="entry name" value="AfsR-DnrI-RedD_regulator"/>
</dbReference>
<accession>A0ABP3LHU7</accession>
<keyword evidence="5" id="KW-1185">Reference proteome</keyword>
<keyword evidence="1" id="KW-0805">Transcription regulation</keyword>
<dbReference type="RefSeq" id="WP_343755865.1">
    <property type="nucleotide sequence ID" value="NZ_BAAADB010000004.1"/>
</dbReference>
<dbReference type="Pfam" id="PF03704">
    <property type="entry name" value="BTAD"/>
    <property type="match status" value="1"/>
</dbReference>
<sequence>MTDAPLHLILEGKYLQALEHVQGLSSPTPRDERWAGVCLLNLGRPLEARAVLMRAKGRGCAPAAIELTTTARLMGDLVRAQGHLARLDLAALGAFDRALAERERGVLRFAQGDLPGARDALEQAWEAAAASPHEQALLPGICQTIAYVCLDQGASSTALHYIGHALPYAHPAKRVALLTLQGACHLFEGDFELAGTCLAEAEAAVTLAPQQRPTLLYYQGMLYRYVGQPAKASALFHACTAASREVQALSTECYAELGACALCAECGDFAQAHLHLARAQAITGSSRLQTVIDLRASQVLIQDAPERAQTLLREVYAQLQALGLHREAGWASLQLARAAQVLGDETGLRGALRLAAQCRAATGDSRAVALELRATPELVPALEAAGPAGQLFLSDWQAMTGATPLHLNITALGAPSLVLDRVTVRPNASLARSVELLVYLTLKGGASLERVLTDVFPDRDPQSARVYFHLIRAELARIAPGLKIVFQRESRQYELETCGVRVTVDHLEVRRELTAGGIDGVTRALALYRGPLLPDSDSEWVREERDDLEWSMVRVGLELVEEYFERGEDQLCLDLAGRLLDIEPFNEAIHTFLIRATERLSGTIAARQAMARSQAQFRDHVGEVPLTLKQLQITMQA</sequence>
<dbReference type="InterPro" id="IPR011990">
    <property type="entry name" value="TPR-like_helical_dom_sf"/>
</dbReference>
<evidence type="ECO:0000259" key="3">
    <source>
        <dbReference type="SMART" id="SM01043"/>
    </source>
</evidence>
<evidence type="ECO:0000256" key="2">
    <source>
        <dbReference type="ARBA" id="ARBA00023163"/>
    </source>
</evidence>
<dbReference type="InterPro" id="IPR005158">
    <property type="entry name" value="BTAD"/>
</dbReference>
<name>A0ABP3LHU7_9DEIO</name>
<comment type="caution">
    <text evidence="4">The sequence shown here is derived from an EMBL/GenBank/DDBJ whole genome shotgun (WGS) entry which is preliminary data.</text>
</comment>
<organism evidence="4 5">
    <name type="scientific">Deinococcus depolymerans</name>
    <dbReference type="NCBI Taxonomy" id="392408"/>
    <lineage>
        <taxon>Bacteria</taxon>
        <taxon>Thermotogati</taxon>
        <taxon>Deinococcota</taxon>
        <taxon>Deinococci</taxon>
        <taxon>Deinococcales</taxon>
        <taxon>Deinococcaceae</taxon>
        <taxon>Deinococcus</taxon>
    </lineage>
</organism>
<evidence type="ECO:0000256" key="1">
    <source>
        <dbReference type="ARBA" id="ARBA00023015"/>
    </source>
</evidence>
<evidence type="ECO:0000313" key="4">
    <source>
        <dbReference type="EMBL" id="GAA0501170.1"/>
    </source>
</evidence>
<dbReference type="Proteomes" id="UP001500191">
    <property type="component" value="Unassembled WGS sequence"/>
</dbReference>
<gene>
    <name evidence="4" type="ORF">GCM10008937_05750</name>
</gene>
<dbReference type="EMBL" id="BAAADB010000004">
    <property type="protein sequence ID" value="GAA0501170.1"/>
    <property type="molecule type" value="Genomic_DNA"/>
</dbReference>
<dbReference type="SUPFAM" id="SSF48452">
    <property type="entry name" value="TPR-like"/>
    <property type="match status" value="2"/>
</dbReference>
<keyword evidence="2" id="KW-0804">Transcription</keyword>
<feature type="domain" description="Bacterial transcriptional activator" evidence="3">
    <location>
        <begin position="504"/>
        <end position="634"/>
    </location>
</feature>
<protein>
    <recommendedName>
        <fullName evidence="3">Bacterial transcriptional activator domain-containing protein</fullName>
    </recommendedName>
</protein>
<dbReference type="PANTHER" id="PTHR35807">
    <property type="entry name" value="TRANSCRIPTIONAL REGULATOR REDD-RELATED"/>
    <property type="match status" value="1"/>
</dbReference>
<proteinExistence type="predicted"/>
<reference evidence="5" key="1">
    <citation type="journal article" date="2019" name="Int. J. Syst. Evol. Microbiol.">
        <title>The Global Catalogue of Microorganisms (GCM) 10K type strain sequencing project: providing services to taxonomists for standard genome sequencing and annotation.</title>
        <authorList>
            <consortium name="The Broad Institute Genomics Platform"/>
            <consortium name="The Broad Institute Genome Sequencing Center for Infectious Disease"/>
            <person name="Wu L."/>
            <person name="Ma J."/>
        </authorList>
    </citation>
    <scope>NUCLEOTIDE SEQUENCE [LARGE SCALE GENOMIC DNA]</scope>
    <source>
        <strain evidence="5">JCM 14368</strain>
    </source>
</reference>
<dbReference type="Gene3D" id="1.25.40.10">
    <property type="entry name" value="Tetratricopeptide repeat domain"/>
    <property type="match status" value="2"/>
</dbReference>
<dbReference type="SMART" id="SM01043">
    <property type="entry name" value="BTAD"/>
    <property type="match status" value="1"/>
</dbReference>